<protein>
    <recommendedName>
        <fullName evidence="2">F5/8 type C domain-containing protein</fullName>
    </recommendedName>
</protein>
<gene>
    <name evidence="3" type="ORF">SNAT2548_LOCUS29342</name>
</gene>
<evidence type="ECO:0000256" key="1">
    <source>
        <dbReference type="SAM" id="SignalP"/>
    </source>
</evidence>
<organism evidence="3 4">
    <name type="scientific">Symbiodinium natans</name>
    <dbReference type="NCBI Taxonomy" id="878477"/>
    <lineage>
        <taxon>Eukaryota</taxon>
        <taxon>Sar</taxon>
        <taxon>Alveolata</taxon>
        <taxon>Dinophyceae</taxon>
        <taxon>Suessiales</taxon>
        <taxon>Symbiodiniaceae</taxon>
        <taxon>Symbiodinium</taxon>
    </lineage>
</organism>
<dbReference type="Pfam" id="PF00754">
    <property type="entry name" value="F5_F8_type_C"/>
    <property type="match status" value="1"/>
</dbReference>
<dbReference type="OrthoDB" id="6071166at2759"/>
<dbReference type="InterPro" id="IPR000421">
    <property type="entry name" value="FA58C"/>
</dbReference>
<comment type="caution">
    <text evidence="3">The sequence shown here is derived from an EMBL/GenBank/DDBJ whole genome shotgun (WGS) entry which is preliminary data.</text>
</comment>
<feature type="signal peptide" evidence="1">
    <location>
        <begin position="1"/>
        <end position="17"/>
    </location>
</feature>
<feature type="domain" description="F5/8 type C" evidence="2">
    <location>
        <begin position="416"/>
        <end position="564"/>
    </location>
</feature>
<evidence type="ECO:0000313" key="4">
    <source>
        <dbReference type="Proteomes" id="UP000604046"/>
    </source>
</evidence>
<dbReference type="Proteomes" id="UP000604046">
    <property type="component" value="Unassembled WGS sequence"/>
</dbReference>
<name>A0A812T8E8_9DINO</name>
<keyword evidence="4" id="KW-1185">Reference proteome</keyword>
<feature type="chain" id="PRO_5032745439" description="F5/8 type C domain-containing protein" evidence="1">
    <location>
        <begin position="18"/>
        <end position="575"/>
    </location>
</feature>
<sequence>MVLIFAIFCATAAFGEAARARGAQKEHGSIVPAGSSCELGQGFHPSKSCADAAVGVVVQECQGLPGDEDACWDSLPLSVEAQDTTQVIKSLDDASDSARIVAKMEGSAWGVHTAASAQAMMDSKFSSLSLTYMTYAAGTSTKMRLTRRPRLKLTRGARGLLLTSPQQFVRTYGKHYVKGLVYGHRFLALCTFSSETSASLKEIEKTVELSFGRGGLFGAGGGSSATAKLSSHNLTLKLEASFSGGESVPGPTESLESLRAAKLQWWQTRNKNQKVLGMQVAPWIELDEVQEILKTQPADVKRLFYETYISPQTLEEVNEEIVKLGYVYRTAISLGELDCIAAKYREELEEVKIRVSSCRIRMAGVGGETSFLDDVQAKIASGDPSWREASKLGEELRRISSDRSVQTQTLYTPKPAEQVDMLSIQNPEEKDRLYSATLNYPNCKTSRLFNPEAWCVGQPVRDQWMQIDLGQVHRVEGLVMRHRRYGPRNQMRLTKFNAFHSMDGLHWELGGNFHIEPAEWDQHWPTLVGANFLFTKMVAARWVKIVLLEGSSEGVCVQVALWADFALDKRLECGQ</sequence>
<dbReference type="PROSITE" id="PS50022">
    <property type="entry name" value="FA58C_3"/>
    <property type="match status" value="1"/>
</dbReference>
<dbReference type="AlphaFoldDB" id="A0A812T8E8"/>
<dbReference type="InterPro" id="IPR008979">
    <property type="entry name" value="Galactose-bd-like_sf"/>
</dbReference>
<dbReference type="Gene3D" id="2.60.120.260">
    <property type="entry name" value="Galactose-binding domain-like"/>
    <property type="match status" value="1"/>
</dbReference>
<dbReference type="EMBL" id="CAJNDS010002553">
    <property type="protein sequence ID" value="CAE7524212.1"/>
    <property type="molecule type" value="Genomic_DNA"/>
</dbReference>
<proteinExistence type="predicted"/>
<dbReference type="SUPFAM" id="SSF49785">
    <property type="entry name" value="Galactose-binding domain-like"/>
    <property type="match status" value="1"/>
</dbReference>
<reference evidence="3" key="1">
    <citation type="submission" date="2021-02" db="EMBL/GenBank/DDBJ databases">
        <authorList>
            <person name="Dougan E. K."/>
            <person name="Rhodes N."/>
            <person name="Thang M."/>
            <person name="Chan C."/>
        </authorList>
    </citation>
    <scope>NUCLEOTIDE SEQUENCE</scope>
</reference>
<evidence type="ECO:0000313" key="3">
    <source>
        <dbReference type="EMBL" id="CAE7524212.1"/>
    </source>
</evidence>
<evidence type="ECO:0000259" key="2">
    <source>
        <dbReference type="PROSITE" id="PS50022"/>
    </source>
</evidence>
<keyword evidence="1" id="KW-0732">Signal</keyword>
<accession>A0A812T8E8</accession>